<organism evidence="2 3">
    <name type="scientific">Candidatus Nitrobium versatile</name>
    <dbReference type="NCBI Taxonomy" id="2884831"/>
    <lineage>
        <taxon>Bacteria</taxon>
        <taxon>Pseudomonadati</taxon>
        <taxon>Nitrospirota</taxon>
        <taxon>Nitrospiria</taxon>
        <taxon>Nitrospirales</taxon>
        <taxon>Nitrospiraceae</taxon>
        <taxon>Candidatus Nitrobium</taxon>
    </lineage>
</organism>
<evidence type="ECO:0000313" key="2">
    <source>
        <dbReference type="EMBL" id="MBZ0156827.1"/>
    </source>
</evidence>
<keyword evidence="1" id="KW-0472">Membrane</keyword>
<dbReference type="EMBL" id="JAIOIV010000091">
    <property type="protein sequence ID" value="MBZ0156827.1"/>
    <property type="molecule type" value="Genomic_DNA"/>
</dbReference>
<reference evidence="2" key="2">
    <citation type="submission" date="2021-08" db="EMBL/GenBank/DDBJ databases">
        <authorList>
            <person name="Dalcin Martins P."/>
        </authorList>
    </citation>
    <scope>NUCLEOTIDE SEQUENCE</scope>
    <source>
        <strain evidence="2">MAG_39</strain>
    </source>
</reference>
<accession>A0A953M1Z6</accession>
<dbReference type="Pfam" id="PF07963">
    <property type="entry name" value="N_methyl"/>
    <property type="match status" value="1"/>
</dbReference>
<dbReference type="SUPFAM" id="SSF54523">
    <property type="entry name" value="Pili subunits"/>
    <property type="match status" value="1"/>
</dbReference>
<protein>
    <submittedName>
        <fullName evidence="2">Prepilin-type N-terminal cleavage/methylation domain-containing protein</fullName>
    </submittedName>
</protein>
<dbReference type="NCBIfam" id="TIGR02532">
    <property type="entry name" value="IV_pilin_GFxxxE"/>
    <property type="match status" value="1"/>
</dbReference>
<dbReference type="Gene3D" id="3.30.700.10">
    <property type="entry name" value="Glycoprotein, Type 4 Pilin"/>
    <property type="match status" value="1"/>
</dbReference>
<proteinExistence type="predicted"/>
<dbReference type="InterPro" id="IPR012902">
    <property type="entry name" value="N_methyl_site"/>
</dbReference>
<dbReference type="Proteomes" id="UP000705867">
    <property type="component" value="Unassembled WGS sequence"/>
</dbReference>
<reference evidence="2" key="1">
    <citation type="journal article" date="2021" name="bioRxiv">
        <title>Unraveling nitrogen, sulfur and carbon metabolic pathways and microbial community transcriptional responses to substrate deprivation and toxicity stresses in a bioreactor mimicking anoxic brackish coastal sediment conditions.</title>
        <authorList>
            <person name="Martins P.D."/>
            <person name="Echeveste M.J."/>
            <person name="Arshad A."/>
            <person name="Kurth J."/>
            <person name="Ouboter H."/>
            <person name="Jetten M.S.M."/>
            <person name="Welte C.U."/>
        </authorList>
    </citation>
    <scope>NUCLEOTIDE SEQUENCE</scope>
    <source>
        <strain evidence="2">MAG_39</strain>
    </source>
</reference>
<dbReference type="PROSITE" id="PS00409">
    <property type="entry name" value="PROKAR_NTER_METHYL"/>
    <property type="match status" value="1"/>
</dbReference>
<keyword evidence="1" id="KW-0812">Transmembrane</keyword>
<evidence type="ECO:0000313" key="3">
    <source>
        <dbReference type="Proteomes" id="UP000705867"/>
    </source>
</evidence>
<sequence>MNKKGQEGFSLLELIIVVVIVAVISAAAISSISKFIKQYKFDSYAANMEYLVKMGKIKALELTSNIGICVNTGNKQLSIRNIGTSRSAGICSGSTLQGASSMTVTESYITVAGTGASFDPRGLAIQSGYMCLSYNNRYAKICISRSSVRTESGAGGCSSCSS</sequence>
<feature type="transmembrane region" description="Helical" evidence="1">
    <location>
        <begin position="12"/>
        <end position="32"/>
    </location>
</feature>
<evidence type="ECO:0000256" key="1">
    <source>
        <dbReference type="SAM" id="Phobius"/>
    </source>
</evidence>
<comment type="caution">
    <text evidence="2">The sequence shown here is derived from an EMBL/GenBank/DDBJ whole genome shotgun (WGS) entry which is preliminary data.</text>
</comment>
<keyword evidence="1" id="KW-1133">Transmembrane helix</keyword>
<dbReference type="InterPro" id="IPR045584">
    <property type="entry name" value="Pilin-like"/>
</dbReference>
<dbReference type="AlphaFoldDB" id="A0A953M1Z6"/>
<name>A0A953M1Z6_9BACT</name>
<gene>
    <name evidence="2" type="ORF">K8I29_11545</name>
</gene>